<dbReference type="OrthoDB" id="826030at2"/>
<sequence length="145" mass="16391">MSENDKYASSFEEAVNKSKIPTNSLKAVTLILPKSGCTGCISSAEQFVKDNISRYSDFLTVILTDAVSIKVVKVKFTEIIDLPNVIIDEENHFYQAPLWSLYPTVIYWNDNSKIESIEYVSPNTPDAIFNLEQKLLELSQFNNSN</sequence>
<dbReference type="RefSeq" id="WP_068222872.1">
    <property type="nucleotide sequence ID" value="NZ_CP139724.1"/>
</dbReference>
<reference evidence="1 2" key="1">
    <citation type="submission" date="2016-01" db="EMBL/GenBank/DDBJ databases">
        <title>Genome sequencing of Roseivirga spongicola UST030701-084.</title>
        <authorList>
            <person name="Selvaratnam C."/>
            <person name="Thevarajoo S."/>
            <person name="Goh K.M."/>
            <person name="Ee R."/>
            <person name="Chan K.-G."/>
            <person name="Chong C.S."/>
        </authorList>
    </citation>
    <scope>NUCLEOTIDE SEQUENCE [LARGE SCALE GENOMIC DNA]</scope>
    <source>
        <strain evidence="1 2">UST030701-084</strain>
    </source>
</reference>
<dbReference type="Proteomes" id="UP000075606">
    <property type="component" value="Unassembled WGS sequence"/>
</dbReference>
<gene>
    <name evidence="1" type="ORF">AWW68_14455</name>
</gene>
<comment type="caution">
    <text evidence="1">The sequence shown here is derived from an EMBL/GenBank/DDBJ whole genome shotgun (WGS) entry which is preliminary data.</text>
</comment>
<name>A0A150X590_9BACT</name>
<evidence type="ECO:0000313" key="2">
    <source>
        <dbReference type="Proteomes" id="UP000075606"/>
    </source>
</evidence>
<dbReference type="AlphaFoldDB" id="A0A150X590"/>
<dbReference type="EMBL" id="LRPC01000028">
    <property type="protein sequence ID" value="KYG73870.1"/>
    <property type="molecule type" value="Genomic_DNA"/>
</dbReference>
<proteinExistence type="predicted"/>
<organism evidence="1 2">
    <name type="scientific">Roseivirga spongicola</name>
    <dbReference type="NCBI Taxonomy" id="333140"/>
    <lineage>
        <taxon>Bacteria</taxon>
        <taxon>Pseudomonadati</taxon>
        <taxon>Bacteroidota</taxon>
        <taxon>Cytophagia</taxon>
        <taxon>Cytophagales</taxon>
        <taxon>Roseivirgaceae</taxon>
        <taxon>Roseivirga</taxon>
    </lineage>
</organism>
<keyword evidence="2" id="KW-1185">Reference proteome</keyword>
<evidence type="ECO:0008006" key="3">
    <source>
        <dbReference type="Google" id="ProtNLM"/>
    </source>
</evidence>
<evidence type="ECO:0000313" key="1">
    <source>
        <dbReference type="EMBL" id="KYG73870.1"/>
    </source>
</evidence>
<accession>A0A150X590</accession>
<protein>
    <recommendedName>
        <fullName evidence="3">Alkyl hydroperoxide reductase subunit C/ Thiol specific antioxidant domain-containing protein</fullName>
    </recommendedName>
</protein>